<gene>
    <name evidence="1" type="ORF">RHMOL_Rhmol09G0227700</name>
</gene>
<evidence type="ECO:0000313" key="2">
    <source>
        <dbReference type="Proteomes" id="UP001062846"/>
    </source>
</evidence>
<protein>
    <submittedName>
        <fullName evidence="1">Uncharacterized protein</fullName>
    </submittedName>
</protein>
<name>A0ACC0MHG3_RHOML</name>
<dbReference type="Proteomes" id="UP001062846">
    <property type="component" value="Chromosome 9"/>
</dbReference>
<reference evidence="1" key="1">
    <citation type="submission" date="2022-02" db="EMBL/GenBank/DDBJ databases">
        <title>Plant Genome Project.</title>
        <authorList>
            <person name="Zhang R.-G."/>
        </authorList>
    </citation>
    <scope>NUCLEOTIDE SEQUENCE</scope>
    <source>
        <strain evidence="1">AT1</strain>
    </source>
</reference>
<evidence type="ECO:0000313" key="1">
    <source>
        <dbReference type="EMBL" id="KAI8540009.1"/>
    </source>
</evidence>
<organism evidence="1 2">
    <name type="scientific">Rhododendron molle</name>
    <name type="common">Chinese azalea</name>
    <name type="synonym">Azalea mollis</name>
    <dbReference type="NCBI Taxonomy" id="49168"/>
    <lineage>
        <taxon>Eukaryota</taxon>
        <taxon>Viridiplantae</taxon>
        <taxon>Streptophyta</taxon>
        <taxon>Embryophyta</taxon>
        <taxon>Tracheophyta</taxon>
        <taxon>Spermatophyta</taxon>
        <taxon>Magnoliopsida</taxon>
        <taxon>eudicotyledons</taxon>
        <taxon>Gunneridae</taxon>
        <taxon>Pentapetalae</taxon>
        <taxon>asterids</taxon>
        <taxon>Ericales</taxon>
        <taxon>Ericaceae</taxon>
        <taxon>Ericoideae</taxon>
        <taxon>Rhodoreae</taxon>
        <taxon>Rhododendron</taxon>
    </lineage>
</organism>
<proteinExistence type="predicted"/>
<dbReference type="EMBL" id="CM046396">
    <property type="protein sequence ID" value="KAI8540009.1"/>
    <property type="molecule type" value="Genomic_DNA"/>
</dbReference>
<sequence>MDESYANLQTSHLLGSVPAVVSEDRKSTSYEAPVANLQAFPPNSAGGGRGYQTLRSPIEEIEQQPANNWNGVFSISSYTQYFNVDTDVVLNRLMSSLYPMNGDFFSKIDSNPDLYGLVWISTTLMFVIASLGNCSTYLMNKRSDSSTSWSFDVNYVNVAACAIYGYIVIVPLAFYFLLQYLGSKPSLISFWCMWGYSLSIFILSSVLLIIPVEFIRWTVIIITGAASASFVTLNLKSYVEGNDVTVVLNFKDVNHVDARLGNHCLGYAYWLMFVKVKGDVQQQYGMGLRERKKLCDGKANGKKQVGTAVVTRADGRLALGRLGALCEQIQELNSQGFEVILVTSGAVSVGRQRLRYRRLVNSSFADLQKPQVELDGKACAAVGQNGLMALYDTLFSQLDVTSAQLLVTDNDFRDPEFRKQLTDTVESLLDLKVVPIFNENDAVSTRRAPYEDSSGIFWDNDSLAALLALELKADLLVLLSDVEGLYSGPPSDRNSKLIHTYIKERYEGAITFGDKSRVGRGGMTAKVKAAVYASHAGIPVVITSGCATDNILRVLQGERIGTLFHRDAQKLAPLREVGAREMAVAARESSRRLQAMSPQDRRKILLDIADAVEANENLITVENEADVAAAQQAGYEKALIARLALKPAKARFCYNNNFFISSLANSIRVLATMEEPIGQVLKRTEIADGLVLEKTSSPLGVLLVIFESRPDALVQIASLAIRSGNGLLLKGGKEAKRSNAILHKVITSAIPENVGERLIGLVTSREEIPDLLKLDDVIDLVIPRGSNKLVSQIKESTKIPVLGHADGVCHVYVDKSANMEMAKNIVLDSKTDYPAVCNAMETLLVHKDLVQNGAIHELIVELQIKGVAIHGGPKASSLLNIPEARSFHHEYSALACTVEIVDDVYAAIDHIHRHGRHVDISNFSNPYLAHTDSIIAEDNEVAEIFLKQVDSAAVFHNASTRFSDGARFGLGAEVGVSTSRIHARGPVGVEGLLTTRWIARGSGQVVDGDKGVVYTHKDLTLHA</sequence>
<comment type="caution">
    <text evidence="1">The sequence shown here is derived from an EMBL/GenBank/DDBJ whole genome shotgun (WGS) entry which is preliminary data.</text>
</comment>
<accession>A0ACC0MHG3</accession>
<keyword evidence="2" id="KW-1185">Reference proteome</keyword>